<feature type="transmembrane region" description="Helical" evidence="6">
    <location>
        <begin position="105"/>
        <end position="124"/>
    </location>
</feature>
<evidence type="ECO:0000256" key="2">
    <source>
        <dbReference type="ARBA" id="ARBA00022692"/>
    </source>
</evidence>
<dbReference type="OrthoDB" id="5547497at2759"/>
<feature type="compositionally biased region" description="Gly residues" evidence="5">
    <location>
        <begin position="364"/>
        <end position="387"/>
    </location>
</feature>
<protein>
    <recommendedName>
        <fullName evidence="7">Sugar phosphate transporter domain-containing protein</fullName>
    </recommendedName>
</protein>
<feature type="transmembrane region" description="Helical" evidence="6">
    <location>
        <begin position="131"/>
        <end position="149"/>
    </location>
</feature>
<evidence type="ECO:0000256" key="1">
    <source>
        <dbReference type="ARBA" id="ARBA00004141"/>
    </source>
</evidence>
<feature type="compositionally biased region" description="Gly residues" evidence="5">
    <location>
        <begin position="342"/>
        <end position="355"/>
    </location>
</feature>
<feature type="transmembrane region" description="Helical" evidence="6">
    <location>
        <begin position="43"/>
        <end position="65"/>
    </location>
</feature>
<dbReference type="InterPro" id="IPR050186">
    <property type="entry name" value="TPT_transporter"/>
</dbReference>
<feature type="transmembrane region" description="Helical" evidence="6">
    <location>
        <begin position="155"/>
        <end position="180"/>
    </location>
</feature>
<dbReference type="InterPro" id="IPR004853">
    <property type="entry name" value="Sugar_P_trans_dom"/>
</dbReference>
<feature type="transmembrane region" description="Helical" evidence="6">
    <location>
        <begin position="17"/>
        <end position="37"/>
    </location>
</feature>
<sequence>MGAEDKATLGPSSILKIFYIFLNVFSAVSIVFANKLVLTTYQFHFVTTLTLIHTLFTWVGMVLLARSGFFTAKALAPSSVAPLALGYVGYIILNNLSLQLNTVGFYQILKIAIAPTVMLLDFILFRKMQTWRIMASVAVVCVGVTAATVTDHVAISNVVGLGIGLASVVVTALYQIWAGSKQKELQANSSQLLLAYTPQAIVLLAVMVPLLDDLGLSSAAAAAGGGSEALGAHTVLGYPYNVPSVTAIVVSALLGILVSLSTFLVIGATSSLTYNIVGHFKTILILAGGCLFFAEAMPWKRLAGIGLTMCGIAWYTYLSIAQVPPSGGAHREPEILRERSVGAGGPRGGGGGGGGGEREPLLSGAGGLGDREGGVVGGPGGLGSARV</sequence>
<comment type="caution">
    <text evidence="8">The sequence shown here is derived from an EMBL/GenBank/DDBJ whole genome shotgun (WGS) entry which is preliminary data.</text>
</comment>
<proteinExistence type="predicted"/>
<reference evidence="8" key="1">
    <citation type="journal article" date="2020" name="bioRxiv">
        <title>Comparative genomics of Chlamydomonas.</title>
        <authorList>
            <person name="Craig R.J."/>
            <person name="Hasan A.R."/>
            <person name="Ness R.W."/>
            <person name="Keightley P.D."/>
        </authorList>
    </citation>
    <scope>NUCLEOTIDE SEQUENCE</scope>
    <source>
        <strain evidence="8">CCAP 11/173</strain>
    </source>
</reference>
<feature type="transmembrane region" description="Helical" evidence="6">
    <location>
        <begin position="278"/>
        <end position="296"/>
    </location>
</feature>
<organism evidence="8 9">
    <name type="scientific">Chlamydomonas schloesseri</name>
    <dbReference type="NCBI Taxonomy" id="2026947"/>
    <lineage>
        <taxon>Eukaryota</taxon>
        <taxon>Viridiplantae</taxon>
        <taxon>Chlorophyta</taxon>
        <taxon>core chlorophytes</taxon>
        <taxon>Chlorophyceae</taxon>
        <taxon>CS clade</taxon>
        <taxon>Chlamydomonadales</taxon>
        <taxon>Chlamydomonadaceae</taxon>
        <taxon>Chlamydomonas</taxon>
    </lineage>
</organism>
<evidence type="ECO:0000256" key="3">
    <source>
        <dbReference type="ARBA" id="ARBA00022989"/>
    </source>
</evidence>
<dbReference type="Proteomes" id="UP000613740">
    <property type="component" value="Unassembled WGS sequence"/>
</dbReference>
<feature type="transmembrane region" description="Helical" evidence="6">
    <location>
        <begin position="245"/>
        <end position="266"/>
    </location>
</feature>
<comment type="subcellular location">
    <subcellularLocation>
        <location evidence="1">Membrane</location>
        <topology evidence="1">Multi-pass membrane protein</topology>
    </subcellularLocation>
</comment>
<evidence type="ECO:0000256" key="4">
    <source>
        <dbReference type="ARBA" id="ARBA00023136"/>
    </source>
</evidence>
<keyword evidence="3 6" id="KW-1133">Transmembrane helix</keyword>
<gene>
    <name evidence="8" type="ORF">HYH02_014636</name>
</gene>
<keyword evidence="4 6" id="KW-0472">Membrane</keyword>
<feature type="transmembrane region" description="Helical" evidence="6">
    <location>
        <begin position="302"/>
        <end position="321"/>
    </location>
</feature>
<dbReference type="EMBL" id="JAEHOD010000102">
    <property type="protein sequence ID" value="KAG2427232.1"/>
    <property type="molecule type" value="Genomic_DNA"/>
</dbReference>
<evidence type="ECO:0000256" key="5">
    <source>
        <dbReference type="SAM" id="MobiDB-lite"/>
    </source>
</evidence>
<dbReference type="AlphaFoldDB" id="A0A835SLJ1"/>
<evidence type="ECO:0000256" key="6">
    <source>
        <dbReference type="SAM" id="Phobius"/>
    </source>
</evidence>
<feature type="domain" description="Sugar phosphate transporter" evidence="7">
    <location>
        <begin position="25"/>
        <end position="315"/>
    </location>
</feature>
<accession>A0A835SLJ1</accession>
<evidence type="ECO:0000313" key="8">
    <source>
        <dbReference type="EMBL" id="KAG2427232.1"/>
    </source>
</evidence>
<dbReference type="Pfam" id="PF03151">
    <property type="entry name" value="TPT"/>
    <property type="match status" value="1"/>
</dbReference>
<keyword evidence="2 6" id="KW-0812">Transmembrane</keyword>
<feature type="region of interest" description="Disordered" evidence="5">
    <location>
        <begin position="337"/>
        <end position="387"/>
    </location>
</feature>
<dbReference type="PANTHER" id="PTHR11132">
    <property type="entry name" value="SOLUTE CARRIER FAMILY 35"/>
    <property type="match status" value="1"/>
</dbReference>
<keyword evidence="9" id="KW-1185">Reference proteome</keyword>
<dbReference type="GO" id="GO:0016020">
    <property type="term" value="C:membrane"/>
    <property type="evidence" value="ECO:0007669"/>
    <property type="project" value="UniProtKB-SubCell"/>
</dbReference>
<evidence type="ECO:0000259" key="7">
    <source>
        <dbReference type="Pfam" id="PF03151"/>
    </source>
</evidence>
<feature type="transmembrane region" description="Helical" evidence="6">
    <location>
        <begin position="74"/>
        <end position="93"/>
    </location>
</feature>
<evidence type="ECO:0000313" key="9">
    <source>
        <dbReference type="Proteomes" id="UP000613740"/>
    </source>
</evidence>
<name>A0A835SLJ1_9CHLO</name>
<feature type="transmembrane region" description="Helical" evidence="6">
    <location>
        <begin position="192"/>
        <end position="211"/>
    </location>
</feature>